<name>U4QIM6_9HYPH</name>
<sequence>MRRRDQFGLPEFSQAKSRAVTTIYQGIADEHGSSHGVTPLCVRSAWVFAEQAHAVLEFSRDTAIHEFQRVSAKTCLTEPGLAPLRNFAMVLTIHKIAAPRSLRLC</sequence>
<evidence type="ECO:0000313" key="1">
    <source>
        <dbReference type="EMBL" id="CDI12276.1"/>
    </source>
</evidence>
<dbReference type="Proteomes" id="UP000016944">
    <property type="component" value="Plasmid IRBL74_p"/>
</dbReference>
<keyword evidence="1" id="KW-0614">Plasmid</keyword>
<accession>U4QIM6</accession>
<dbReference type="HOGENOM" id="CLU_2234413_0_0_5"/>
<protein>
    <submittedName>
        <fullName evidence="1">Uncharacterized protein</fullName>
    </submittedName>
</protein>
<evidence type="ECO:0000313" key="2">
    <source>
        <dbReference type="Proteomes" id="UP000016944"/>
    </source>
</evidence>
<gene>
    <name evidence="1" type="ORF">BN877_p0559</name>
</gene>
<dbReference type="AlphaFoldDB" id="U4QIM6"/>
<reference evidence="1 2" key="1">
    <citation type="journal article" date="2013" name="Genome Announc.">
        <title>Complete Genome Sequence of the Sesbania Symbiont and Rice Growth-Promoting Endophyte Rhizobium sp. Strain IRBG74.</title>
        <authorList>
            <person name="Crook M.B."/>
            <person name="Mitra S."/>
            <person name="Ane J.M."/>
            <person name="Sadowsky M.J."/>
            <person name="Gyaneshwar P."/>
        </authorList>
    </citation>
    <scope>NUCLEOTIDE SEQUENCE [LARGE SCALE GENOMIC DNA]</scope>
    <source>
        <strain evidence="1 2">IRBG74</strain>
        <plasmid evidence="2">IRBL74_p</plasmid>
    </source>
</reference>
<dbReference type="KEGG" id="rir:BN877_p0559"/>
<dbReference type="EMBL" id="HG518324">
    <property type="protein sequence ID" value="CDI12276.1"/>
    <property type="molecule type" value="Genomic_DNA"/>
</dbReference>
<organism evidence="1 2">
    <name type="scientific">Agrobacterium pusense</name>
    <dbReference type="NCBI Taxonomy" id="648995"/>
    <lineage>
        <taxon>Bacteria</taxon>
        <taxon>Pseudomonadati</taxon>
        <taxon>Pseudomonadota</taxon>
        <taxon>Alphaproteobacteria</taxon>
        <taxon>Hyphomicrobiales</taxon>
        <taxon>Rhizobiaceae</taxon>
        <taxon>Rhizobium/Agrobacterium group</taxon>
        <taxon>Agrobacterium</taxon>
    </lineage>
</organism>
<proteinExistence type="predicted"/>
<geneLocation type="plasmid" evidence="1 2">
    <name>IRBL74_p</name>
</geneLocation>